<sequence length="52" mass="5390">MEPACDVSTQSSPVEMNCPQNGSVPGKTYSSKALMSGNVKKRANSLSKSAVS</sequence>
<dbReference type="AlphaFoldDB" id="W1F7V2"/>
<name>W1F7V2_ECOLX</name>
<feature type="compositionally biased region" description="Polar residues" evidence="1">
    <location>
        <begin position="7"/>
        <end position="33"/>
    </location>
</feature>
<protein>
    <submittedName>
        <fullName evidence="2">Uncharacterized protein</fullName>
    </submittedName>
</protein>
<comment type="caution">
    <text evidence="2">The sequence shown here is derived from an EMBL/GenBank/DDBJ whole genome shotgun (WGS) entry which is preliminary data.</text>
</comment>
<reference evidence="2 3" key="1">
    <citation type="submission" date="2013-10" db="EMBL/GenBank/DDBJ databases">
        <title>Antibiotic resistance diversity of beta-lactamase producers in the General Hospital Vienna.</title>
        <authorList>
            <person name="Barisic I."/>
            <person name="Mitteregger D."/>
            <person name="Hirschl A.M."/>
            <person name="Noehammer C."/>
            <person name="Wiesinger-Mayr H."/>
        </authorList>
    </citation>
    <scope>NUCLEOTIDE SEQUENCE [LARGE SCALE GENOMIC DNA]</scope>
    <source>
        <strain evidence="2 3">ISC7</strain>
    </source>
</reference>
<evidence type="ECO:0000256" key="1">
    <source>
        <dbReference type="SAM" id="MobiDB-lite"/>
    </source>
</evidence>
<organism evidence="2 3">
    <name type="scientific">Escherichia coli ISC7</name>
    <dbReference type="NCBI Taxonomy" id="1432555"/>
    <lineage>
        <taxon>Bacteria</taxon>
        <taxon>Pseudomonadati</taxon>
        <taxon>Pseudomonadota</taxon>
        <taxon>Gammaproteobacteria</taxon>
        <taxon>Enterobacterales</taxon>
        <taxon>Enterobacteriaceae</taxon>
        <taxon>Escherichia</taxon>
    </lineage>
</organism>
<accession>W1F7V2</accession>
<evidence type="ECO:0000313" key="2">
    <source>
        <dbReference type="EMBL" id="CDL30436.1"/>
    </source>
</evidence>
<feature type="region of interest" description="Disordered" evidence="1">
    <location>
        <begin position="1"/>
        <end position="52"/>
    </location>
</feature>
<evidence type="ECO:0000313" key="3">
    <source>
        <dbReference type="Proteomes" id="UP000019199"/>
    </source>
</evidence>
<proteinExistence type="predicted"/>
<dbReference type="Proteomes" id="UP000019199">
    <property type="component" value="Unassembled WGS sequence"/>
</dbReference>
<dbReference type="EMBL" id="CBWN010000193">
    <property type="protein sequence ID" value="CDL30436.1"/>
    <property type="molecule type" value="Genomic_DNA"/>
</dbReference>